<dbReference type="EMBL" id="CAVLEF010000001">
    <property type="protein sequence ID" value="CAK1539923.1"/>
    <property type="molecule type" value="Genomic_DNA"/>
</dbReference>
<feature type="region of interest" description="Disordered" evidence="1">
    <location>
        <begin position="64"/>
        <end position="83"/>
    </location>
</feature>
<dbReference type="Proteomes" id="UP001497472">
    <property type="component" value="Unassembled WGS sequence"/>
</dbReference>
<evidence type="ECO:0000256" key="1">
    <source>
        <dbReference type="SAM" id="MobiDB-lite"/>
    </source>
</evidence>
<name>A0AAV1IUZ2_9NEOP</name>
<proteinExistence type="predicted"/>
<comment type="caution">
    <text evidence="2">The sequence shown here is derived from an EMBL/GenBank/DDBJ whole genome shotgun (WGS) entry which is preliminary data.</text>
</comment>
<keyword evidence="3" id="KW-1185">Reference proteome</keyword>
<dbReference type="AlphaFoldDB" id="A0AAV1IUZ2"/>
<evidence type="ECO:0000313" key="3">
    <source>
        <dbReference type="Proteomes" id="UP001497472"/>
    </source>
</evidence>
<reference evidence="2 3" key="1">
    <citation type="submission" date="2023-11" db="EMBL/GenBank/DDBJ databases">
        <authorList>
            <person name="Okamura Y."/>
        </authorList>
    </citation>
    <scope>NUCLEOTIDE SEQUENCE [LARGE SCALE GENOMIC DNA]</scope>
</reference>
<organism evidence="2 3">
    <name type="scientific">Leptosia nina</name>
    <dbReference type="NCBI Taxonomy" id="320188"/>
    <lineage>
        <taxon>Eukaryota</taxon>
        <taxon>Metazoa</taxon>
        <taxon>Ecdysozoa</taxon>
        <taxon>Arthropoda</taxon>
        <taxon>Hexapoda</taxon>
        <taxon>Insecta</taxon>
        <taxon>Pterygota</taxon>
        <taxon>Neoptera</taxon>
        <taxon>Endopterygota</taxon>
        <taxon>Lepidoptera</taxon>
        <taxon>Glossata</taxon>
        <taxon>Ditrysia</taxon>
        <taxon>Papilionoidea</taxon>
        <taxon>Pieridae</taxon>
        <taxon>Pierinae</taxon>
        <taxon>Leptosia</taxon>
    </lineage>
</organism>
<gene>
    <name evidence="2" type="ORF">LNINA_LOCUS18</name>
</gene>
<sequence>MARRSWRCRGQQYCMRRVDAVITSTVHSKRASITIWKTYGLWEADFCRSSFSCIAPTRILREERGRTPDELRPRTQPHDARHE</sequence>
<evidence type="ECO:0000313" key="2">
    <source>
        <dbReference type="EMBL" id="CAK1539923.1"/>
    </source>
</evidence>
<accession>A0AAV1IUZ2</accession>
<protein>
    <submittedName>
        <fullName evidence="2">Uncharacterized protein</fullName>
    </submittedName>
</protein>